<dbReference type="InterPro" id="IPR024412">
    <property type="entry name" value="Lsr2_dim_dom"/>
</dbReference>
<accession>A0ABW7YJI5</accession>
<dbReference type="RefSeq" id="WP_397077858.1">
    <property type="nucleotide sequence ID" value="NZ_JBITGY010000001.1"/>
</dbReference>
<proteinExistence type="predicted"/>
<gene>
    <name evidence="2" type="ORF">ACIBG2_01380</name>
</gene>
<feature type="domain" description="Lsr2 dimerization" evidence="1">
    <location>
        <begin position="1"/>
        <end position="57"/>
    </location>
</feature>
<organism evidence="2 3">
    <name type="scientific">Nonomuraea typhae</name>
    <dbReference type="NCBI Taxonomy" id="2603600"/>
    <lineage>
        <taxon>Bacteria</taxon>
        <taxon>Bacillati</taxon>
        <taxon>Actinomycetota</taxon>
        <taxon>Actinomycetes</taxon>
        <taxon>Streptosporangiales</taxon>
        <taxon>Streptosporangiaceae</taxon>
        <taxon>Nonomuraea</taxon>
    </lineage>
</organism>
<dbReference type="Proteomes" id="UP001612741">
    <property type="component" value="Unassembled WGS sequence"/>
</dbReference>
<evidence type="ECO:0000259" key="1">
    <source>
        <dbReference type="Pfam" id="PF11774"/>
    </source>
</evidence>
<protein>
    <submittedName>
        <fullName evidence="2">Lsr2 family protein</fullName>
    </submittedName>
</protein>
<keyword evidence="3" id="KW-1185">Reference proteome</keyword>
<dbReference type="EMBL" id="JBITGY010000001">
    <property type="protein sequence ID" value="MFI6496003.1"/>
    <property type="molecule type" value="Genomic_DNA"/>
</dbReference>
<evidence type="ECO:0000313" key="2">
    <source>
        <dbReference type="EMBL" id="MFI6496003.1"/>
    </source>
</evidence>
<comment type="caution">
    <text evidence="2">The sequence shown here is derived from an EMBL/GenBank/DDBJ whole genome shotgun (WGS) entry which is preliminary data.</text>
</comment>
<sequence>MVKRQEEVLVDDVDGSPADETINFTINGDEYEIDLSGPNAARFRATWAPWLSKARKVVRRRRRSMVSARGSGVVTDPKKVRGWAREVGLPVNEKGYPQVSVELEYLRAWVKGDVPRKFS</sequence>
<dbReference type="InterPro" id="IPR042261">
    <property type="entry name" value="Lsr2-like_dimerization"/>
</dbReference>
<name>A0ABW7YJI5_9ACTN</name>
<reference evidence="2 3" key="1">
    <citation type="submission" date="2024-10" db="EMBL/GenBank/DDBJ databases">
        <title>The Natural Products Discovery Center: Release of the First 8490 Sequenced Strains for Exploring Actinobacteria Biosynthetic Diversity.</title>
        <authorList>
            <person name="Kalkreuter E."/>
            <person name="Kautsar S.A."/>
            <person name="Yang D."/>
            <person name="Bader C.D."/>
            <person name="Teijaro C.N."/>
            <person name="Fluegel L."/>
            <person name="Davis C.M."/>
            <person name="Simpson J.R."/>
            <person name="Lauterbach L."/>
            <person name="Steele A.D."/>
            <person name="Gui C."/>
            <person name="Meng S."/>
            <person name="Li G."/>
            <person name="Viehrig K."/>
            <person name="Ye F."/>
            <person name="Su P."/>
            <person name="Kiefer A.F."/>
            <person name="Nichols A."/>
            <person name="Cepeda A.J."/>
            <person name="Yan W."/>
            <person name="Fan B."/>
            <person name="Jiang Y."/>
            <person name="Adhikari A."/>
            <person name="Zheng C.-J."/>
            <person name="Schuster L."/>
            <person name="Cowan T.M."/>
            <person name="Smanski M.J."/>
            <person name="Chevrette M.G."/>
            <person name="De Carvalho L.P.S."/>
            <person name="Shen B."/>
        </authorList>
    </citation>
    <scope>NUCLEOTIDE SEQUENCE [LARGE SCALE GENOMIC DNA]</scope>
    <source>
        <strain evidence="2 3">NPDC050545</strain>
    </source>
</reference>
<dbReference type="Gene3D" id="3.30.60.230">
    <property type="entry name" value="Lsr2, dimerization domain"/>
    <property type="match status" value="1"/>
</dbReference>
<evidence type="ECO:0000313" key="3">
    <source>
        <dbReference type="Proteomes" id="UP001612741"/>
    </source>
</evidence>
<dbReference type="Pfam" id="PF11774">
    <property type="entry name" value="Lsr2"/>
    <property type="match status" value="1"/>
</dbReference>